<dbReference type="KEGG" id="mwe:WEN_00930"/>
<feature type="transmembrane region" description="Helical" evidence="1">
    <location>
        <begin position="54"/>
        <end position="74"/>
    </location>
</feature>
<organism evidence="2 3">
    <name type="scientific">Mycoplasma wenyonii (strain Massachusetts)</name>
    <name type="common">Eperythrozoon wenyonii</name>
    <dbReference type="NCBI Taxonomy" id="1197325"/>
    <lineage>
        <taxon>Bacteria</taxon>
        <taxon>Bacillati</taxon>
        <taxon>Mycoplasmatota</taxon>
        <taxon>Mollicutes</taxon>
        <taxon>Mycoplasmataceae</taxon>
        <taxon>Mycoplasma</taxon>
    </lineage>
</organism>
<feature type="transmembrane region" description="Helical" evidence="1">
    <location>
        <begin position="25"/>
        <end position="48"/>
    </location>
</feature>
<evidence type="ECO:0000256" key="1">
    <source>
        <dbReference type="SAM" id="Phobius"/>
    </source>
</evidence>
<accession>I6ZEH1</accession>
<protein>
    <submittedName>
        <fullName evidence="2">Uncharacterized protein</fullName>
    </submittedName>
</protein>
<dbReference type="Proteomes" id="UP000009005">
    <property type="component" value="Chromosome"/>
</dbReference>
<dbReference type="AlphaFoldDB" id="I6ZEH1"/>
<dbReference type="PATRIC" id="fig|1197325.3.peg.202"/>
<evidence type="ECO:0000313" key="3">
    <source>
        <dbReference type="Proteomes" id="UP000009005"/>
    </source>
</evidence>
<proteinExistence type="predicted"/>
<keyword evidence="3" id="KW-1185">Reference proteome</keyword>
<keyword evidence="1" id="KW-1133">Transmembrane helix</keyword>
<dbReference type="RefSeq" id="WP_014849697.1">
    <property type="nucleotide sequence ID" value="NC_018149.1"/>
</dbReference>
<evidence type="ECO:0000313" key="2">
    <source>
        <dbReference type="EMBL" id="AFN64987.1"/>
    </source>
</evidence>
<keyword evidence="1" id="KW-0472">Membrane</keyword>
<name>I6ZEH1_MYCWM</name>
<gene>
    <name evidence="2" type="ordered locus">WEN_00930</name>
</gene>
<dbReference type="OrthoDB" id="397814at2"/>
<reference evidence="2 3" key="1">
    <citation type="journal article" date="2012" name="J. Bacteriol.">
        <title>Complete genome sequence of Mycoplasma wenyonii strain Massachusetts.</title>
        <authorList>
            <person name="Dos Santos A.P."/>
            <person name="Guimaraes A.M."/>
            <person name="do Nascimento N.C."/>
            <person name="Sanmiguel P.J."/>
            <person name="Messick J.B."/>
        </authorList>
    </citation>
    <scope>NUCLEOTIDE SEQUENCE [LARGE SCALE GENOMIC DNA]</scope>
    <source>
        <strain evidence="2 3">Massachusetts</strain>
    </source>
</reference>
<dbReference type="HOGENOM" id="CLU_126524_0_0_14"/>
<dbReference type="STRING" id="1197325.WEN_00930"/>
<sequence>MKFFKRLALRLKATKRRILKRFKLFQLRILGFVYAIKSVVVSLFNVFILLPCTIVWKIFNFFVWRHVVRFYKWFAKKTSFLRWKVSPFNVSEPEGERYALFLEVLGGWKNVLAFKCKAKSWHLKIMHSFLIDWEKFPHFGIEVLVWEWPYLSLSVGSYSWWIYKRLERTTKMPKRIKKNKDPF</sequence>
<keyword evidence="1" id="KW-0812">Transmembrane</keyword>
<dbReference type="EMBL" id="CP003703">
    <property type="protein sequence ID" value="AFN64987.1"/>
    <property type="molecule type" value="Genomic_DNA"/>
</dbReference>